<dbReference type="EMBL" id="CP036316">
    <property type="protein sequence ID" value="QDT64279.1"/>
    <property type="molecule type" value="Genomic_DNA"/>
</dbReference>
<dbReference type="Gene3D" id="3.40.50.2000">
    <property type="entry name" value="Glycogen Phosphorylase B"/>
    <property type="match status" value="1"/>
</dbReference>
<organism evidence="3 4">
    <name type="scientific">Calycomorphotria hydatis</name>
    <dbReference type="NCBI Taxonomy" id="2528027"/>
    <lineage>
        <taxon>Bacteria</taxon>
        <taxon>Pseudomonadati</taxon>
        <taxon>Planctomycetota</taxon>
        <taxon>Planctomycetia</taxon>
        <taxon>Planctomycetales</taxon>
        <taxon>Planctomycetaceae</taxon>
        <taxon>Calycomorphotria</taxon>
    </lineage>
</organism>
<evidence type="ECO:0000313" key="3">
    <source>
        <dbReference type="EMBL" id="QDT64279.1"/>
    </source>
</evidence>
<dbReference type="AlphaFoldDB" id="A0A517T7D1"/>
<dbReference type="PANTHER" id="PTHR46401">
    <property type="entry name" value="GLYCOSYLTRANSFERASE WBBK-RELATED"/>
    <property type="match status" value="1"/>
</dbReference>
<proteinExistence type="predicted"/>
<sequence>MSTTIWIDVERFWTQFKTCHAGIPRTISMLIYHWEKYPEINVRFCALNDEQSHYVEIGGDFIFNWLAGTVADVETKANNTSEPKAPFSLVEFTAGCCRQLRIRLASRYQKMSPKAKSVVKNCYRYLRQKYRQYRNLGHIDKPACFKDGDIILVVGAAWIPVDAVARLGEAKEKYGVRVAHIVYDLIPIKFPQFFGPGYPSHFAAWMTEMLRHDDHILSISEHTAADVREYMASAGLTPPSIEVIRLGENVETLASSTQRFTHNKFNQSHPFVLSVGMIEGRKNHRLLVNVWKRLSRELDEACPTLVIIGKPGWITGDLMYEIEHDPAVRDRIIVASNIYDAELQWLYSNCLFTMYPSHYEGWGLPVAESLRHGKLCLASSTSSIPEIGGSLNEYYSPDDTQACYDLVLKYCVDHELLEWREAWIKNRYNPVLWEKCAEQTFESLKTRFPQSQKQLEQTTPSAKAA</sequence>
<protein>
    <submittedName>
        <fullName evidence="3">Glycosyl transferases group 1</fullName>
    </submittedName>
</protein>
<dbReference type="SUPFAM" id="SSF53756">
    <property type="entry name" value="UDP-Glycosyltransferase/glycogen phosphorylase"/>
    <property type="match status" value="1"/>
</dbReference>
<name>A0A517T7D1_9PLAN</name>
<dbReference type="CDD" id="cd03809">
    <property type="entry name" value="GT4_MtfB-like"/>
    <property type="match status" value="1"/>
</dbReference>
<evidence type="ECO:0000259" key="2">
    <source>
        <dbReference type="Pfam" id="PF00534"/>
    </source>
</evidence>
<keyword evidence="1 3" id="KW-0808">Transferase</keyword>
<reference evidence="3 4" key="1">
    <citation type="submission" date="2019-02" db="EMBL/GenBank/DDBJ databases">
        <title>Deep-cultivation of Planctomycetes and their phenomic and genomic characterization uncovers novel biology.</title>
        <authorList>
            <person name="Wiegand S."/>
            <person name="Jogler M."/>
            <person name="Boedeker C."/>
            <person name="Pinto D."/>
            <person name="Vollmers J."/>
            <person name="Rivas-Marin E."/>
            <person name="Kohn T."/>
            <person name="Peeters S.H."/>
            <person name="Heuer A."/>
            <person name="Rast P."/>
            <person name="Oberbeckmann S."/>
            <person name="Bunk B."/>
            <person name="Jeske O."/>
            <person name="Meyerdierks A."/>
            <person name="Storesund J.E."/>
            <person name="Kallscheuer N."/>
            <person name="Luecker S."/>
            <person name="Lage O.M."/>
            <person name="Pohl T."/>
            <person name="Merkel B.J."/>
            <person name="Hornburger P."/>
            <person name="Mueller R.-W."/>
            <person name="Bruemmer F."/>
            <person name="Labrenz M."/>
            <person name="Spormann A.M."/>
            <person name="Op den Camp H."/>
            <person name="Overmann J."/>
            <person name="Amann R."/>
            <person name="Jetten M.S.M."/>
            <person name="Mascher T."/>
            <person name="Medema M.H."/>
            <person name="Devos D.P."/>
            <person name="Kaster A.-K."/>
            <person name="Ovreas L."/>
            <person name="Rohde M."/>
            <person name="Galperin M.Y."/>
            <person name="Jogler C."/>
        </authorList>
    </citation>
    <scope>NUCLEOTIDE SEQUENCE [LARGE SCALE GENOMIC DNA]</scope>
    <source>
        <strain evidence="3 4">V22</strain>
    </source>
</reference>
<dbReference type="Pfam" id="PF00534">
    <property type="entry name" value="Glycos_transf_1"/>
    <property type="match status" value="1"/>
</dbReference>
<dbReference type="RefSeq" id="WP_145261300.1">
    <property type="nucleotide sequence ID" value="NZ_CP036316.1"/>
</dbReference>
<dbReference type="OrthoDB" id="283384at2"/>
<dbReference type="GO" id="GO:0016757">
    <property type="term" value="F:glycosyltransferase activity"/>
    <property type="evidence" value="ECO:0007669"/>
    <property type="project" value="InterPro"/>
</dbReference>
<evidence type="ECO:0000256" key="1">
    <source>
        <dbReference type="ARBA" id="ARBA00022679"/>
    </source>
</evidence>
<dbReference type="PANTHER" id="PTHR46401:SF2">
    <property type="entry name" value="GLYCOSYLTRANSFERASE WBBK-RELATED"/>
    <property type="match status" value="1"/>
</dbReference>
<gene>
    <name evidence="3" type="ORF">V22_15110</name>
</gene>
<dbReference type="Proteomes" id="UP000319976">
    <property type="component" value="Chromosome"/>
</dbReference>
<dbReference type="KEGG" id="chya:V22_15110"/>
<feature type="domain" description="Glycosyl transferase family 1" evidence="2">
    <location>
        <begin position="262"/>
        <end position="392"/>
    </location>
</feature>
<keyword evidence="4" id="KW-1185">Reference proteome</keyword>
<accession>A0A517T7D1</accession>
<evidence type="ECO:0000313" key="4">
    <source>
        <dbReference type="Proteomes" id="UP000319976"/>
    </source>
</evidence>
<dbReference type="InterPro" id="IPR001296">
    <property type="entry name" value="Glyco_trans_1"/>
</dbReference>